<protein>
    <submittedName>
        <fullName evidence="1">Uncharacterized protein</fullName>
    </submittedName>
</protein>
<sequence>MSAPGGPYGTGPTGTGPYGTGPYGAAVPCGSACEVRPGGAYRAAGRALSLHEACPKAPYPGG</sequence>
<comment type="caution">
    <text evidence="1">The sequence shown here is derived from an EMBL/GenBank/DDBJ whole genome shotgun (WGS) entry which is preliminary data.</text>
</comment>
<reference evidence="1" key="2">
    <citation type="submission" date="2020-09" db="EMBL/GenBank/DDBJ databases">
        <authorList>
            <person name="Sun Q."/>
            <person name="Ohkuma M."/>
        </authorList>
    </citation>
    <scope>NUCLEOTIDE SEQUENCE</scope>
    <source>
        <strain evidence="1">JCM 5069</strain>
    </source>
</reference>
<proteinExistence type="predicted"/>
<dbReference type="Proteomes" id="UP000603708">
    <property type="component" value="Unassembled WGS sequence"/>
</dbReference>
<reference evidence="1" key="1">
    <citation type="journal article" date="2014" name="Int. J. Syst. Evol. Microbiol.">
        <title>Complete genome sequence of Corynebacterium casei LMG S-19264T (=DSM 44701T), isolated from a smear-ripened cheese.</title>
        <authorList>
            <consortium name="US DOE Joint Genome Institute (JGI-PGF)"/>
            <person name="Walter F."/>
            <person name="Albersmeier A."/>
            <person name="Kalinowski J."/>
            <person name="Ruckert C."/>
        </authorList>
    </citation>
    <scope>NUCLEOTIDE SEQUENCE</scope>
    <source>
        <strain evidence="1">JCM 5069</strain>
    </source>
</reference>
<name>A0A919KQR8_9ACTN</name>
<accession>A0A919KQR8</accession>
<dbReference type="AlphaFoldDB" id="A0A919KQR8"/>
<organism evidence="1 2">
    <name type="scientific">Streptomyces sulfonofaciens</name>
    <dbReference type="NCBI Taxonomy" id="68272"/>
    <lineage>
        <taxon>Bacteria</taxon>
        <taxon>Bacillati</taxon>
        <taxon>Actinomycetota</taxon>
        <taxon>Actinomycetes</taxon>
        <taxon>Kitasatosporales</taxon>
        <taxon>Streptomycetaceae</taxon>
        <taxon>Streptomyces</taxon>
    </lineage>
</organism>
<dbReference type="EMBL" id="BNCD01000001">
    <property type="protein sequence ID" value="GHH69640.1"/>
    <property type="molecule type" value="Genomic_DNA"/>
</dbReference>
<evidence type="ECO:0000313" key="1">
    <source>
        <dbReference type="EMBL" id="GHH69640.1"/>
    </source>
</evidence>
<evidence type="ECO:0000313" key="2">
    <source>
        <dbReference type="Proteomes" id="UP000603708"/>
    </source>
</evidence>
<keyword evidence="2" id="KW-1185">Reference proteome</keyword>
<gene>
    <name evidence="1" type="ORF">GCM10018793_02380</name>
</gene>